<reference evidence="1 2" key="1">
    <citation type="submission" date="2019-01" db="EMBL/GenBank/DDBJ databases">
        <authorList>
            <person name="Sayadi A."/>
        </authorList>
    </citation>
    <scope>NUCLEOTIDE SEQUENCE [LARGE SCALE GENOMIC DNA]</scope>
</reference>
<name>A0A653DQK6_CALMS</name>
<feature type="non-terminal residue" evidence="1">
    <location>
        <position position="1"/>
    </location>
</feature>
<evidence type="ECO:0000313" key="2">
    <source>
        <dbReference type="Proteomes" id="UP000410492"/>
    </source>
</evidence>
<dbReference type="AlphaFoldDB" id="A0A653DQK6"/>
<evidence type="ECO:0000313" key="1">
    <source>
        <dbReference type="EMBL" id="VEN62300.1"/>
    </source>
</evidence>
<keyword evidence="2" id="KW-1185">Reference proteome</keyword>
<dbReference type="Proteomes" id="UP000410492">
    <property type="component" value="Unassembled WGS sequence"/>
</dbReference>
<gene>
    <name evidence="1" type="ORF">CALMAC_LOCUS19440</name>
</gene>
<accession>A0A653DQK6</accession>
<sequence>LLRVIKHHHLQYHHFQSTNHEESHKYVHVSHVGLQFCSWWIILSSSQTG</sequence>
<proteinExistence type="predicted"/>
<protein>
    <submittedName>
        <fullName evidence="1">Uncharacterized protein</fullName>
    </submittedName>
</protein>
<dbReference type="EMBL" id="CAACVG010013715">
    <property type="protein sequence ID" value="VEN62300.1"/>
    <property type="molecule type" value="Genomic_DNA"/>
</dbReference>
<organism evidence="1 2">
    <name type="scientific">Callosobruchus maculatus</name>
    <name type="common">Southern cowpea weevil</name>
    <name type="synonym">Pulse bruchid</name>
    <dbReference type="NCBI Taxonomy" id="64391"/>
    <lineage>
        <taxon>Eukaryota</taxon>
        <taxon>Metazoa</taxon>
        <taxon>Ecdysozoa</taxon>
        <taxon>Arthropoda</taxon>
        <taxon>Hexapoda</taxon>
        <taxon>Insecta</taxon>
        <taxon>Pterygota</taxon>
        <taxon>Neoptera</taxon>
        <taxon>Endopterygota</taxon>
        <taxon>Coleoptera</taxon>
        <taxon>Polyphaga</taxon>
        <taxon>Cucujiformia</taxon>
        <taxon>Chrysomeloidea</taxon>
        <taxon>Chrysomelidae</taxon>
        <taxon>Bruchinae</taxon>
        <taxon>Bruchini</taxon>
        <taxon>Callosobruchus</taxon>
    </lineage>
</organism>